<evidence type="ECO:0000313" key="5">
    <source>
        <dbReference type="EMBL" id="KFB44453.1"/>
    </source>
</evidence>
<dbReference type="OMA" id="YQVGNYR"/>
<dbReference type="Pfam" id="PF03266">
    <property type="entry name" value="NTPase_1"/>
    <property type="match status" value="1"/>
</dbReference>
<dbReference type="SMART" id="SM00382">
    <property type="entry name" value="AAA"/>
    <property type="match status" value="1"/>
</dbReference>
<dbReference type="EMBL" id="KE525275">
    <property type="protein sequence ID" value="KFB44453.1"/>
    <property type="molecule type" value="Genomic_DNA"/>
</dbReference>
<dbReference type="VEuPathDB" id="VectorBase:ASIC012240"/>
<dbReference type="OrthoDB" id="446244at2759"/>
<feature type="domain" description="AAA+ ATPase" evidence="4">
    <location>
        <begin position="1"/>
        <end position="171"/>
    </location>
</feature>
<evidence type="ECO:0000256" key="2">
    <source>
        <dbReference type="ARBA" id="ARBA00022801"/>
    </source>
</evidence>
<gene>
    <name evidence="5" type="ORF">ZHAS_00012240</name>
</gene>
<dbReference type="PANTHER" id="PTHR43146">
    <property type="entry name" value="CANCER-RELATED NUCLEOSIDE-TRIPHOSPHATASE"/>
    <property type="match status" value="1"/>
</dbReference>
<evidence type="ECO:0000313" key="6">
    <source>
        <dbReference type="EnsemblMetazoa" id="ASIC012240-PA"/>
    </source>
</evidence>
<dbReference type="GO" id="GO:0005524">
    <property type="term" value="F:ATP binding"/>
    <property type="evidence" value="ECO:0007669"/>
    <property type="project" value="UniProtKB-KW"/>
</dbReference>
<dbReference type="Proteomes" id="UP000030765">
    <property type="component" value="Unassembled WGS sequence"/>
</dbReference>
<accession>A0A084W2K9</accession>
<name>A0A084W2K9_ANOSI</name>
<dbReference type="InterPro" id="IPR004948">
    <property type="entry name" value="Nuc-triphosphatase_THEP1"/>
</dbReference>
<reference evidence="6" key="2">
    <citation type="submission" date="2020-05" db="UniProtKB">
        <authorList>
            <consortium name="EnsemblMetazoa"/>
        </authorList>
    </citation>
    <scope>IDENTIFICATION</scope>
</reference>
<keyword evidence="1" id="KW-0547">Nucleotide-binding</keyword>
<reference evidence="5 7" key="1">
    <citation type="journal article" date="2014" name="BMC Genomics">
        <title>Genome sequence of Anopheles sinensis provides insight into genetics basis of mosquito competence for malaria parasites.</title>
        <authorList>
            <person name="Zhou D."/>
            <person name="Zhang D."/>
            <person name="Ding G."/>
            <person name="Shi L."/>
            <person name="Hou Q."/>
            <person name="Ye Y."/>
            <person name="Xu Y."/>
            <person name="Zhou H."/>
            <person name="Xiong C."/>
            <person name="Li S."/>
            <person name="Yu J."/>
            <person name="Hong S."/>
            <person name="Yu X."/>
            <person name="Zou P."/>
            <person name="Chen C."/>
            <person name="Chang X."/>
            <person name="Wang W."/>
            <person name="Lv Y."/>
            <person name="Sun Y."/>
            <person name="Ma L."/>
            <person name="Shen B."/>
            <person name="Zhu C."/>
        </authorList>
    </citation>
    <scope>NUCLEOTIDE SEQUENCE [LARGE SCALE GENOMIC DNA]</scope>
</reference>
<proteinExistence type="predicted"/>
<evidence type="ECO:0000256" key="3">
    <source>
        <dbReference type="ARBA" id="ARBA00022840"/>
    </source>
</evidence>
<evidence type="ECO:0000259" key="4">
    <source>
        <dbReference type="SMART" id="SM00382"/>
    </source>
</evidence>
<evidence type="ECO:0000313" key="7">
    <source>
        <dbReference type="Proteomes" id="UP000030765"/>
    </source>
</evidence>
<dbReference type="InterPro" id="IPR027417">
    <property type="entry name" value="P-loop_NTPase"/>
</dbReference>
<dbReference type="EnsemblMetazoa" id="ASIC012240-RA">
    <property type="protein sequence ID" value="ASIC012240-PA"/>
    <property type="gene ID" value="ASIC012240"/>
</dbReference>
<dbReference type="EMBL" id="ATLV01019628">
    <property type="status" value="NOT_ANNOTATED_CDS"/>
    <property type="molecule type" value="Genomic_DNA"/>
</dbReference>
<dbReference type="PANTHER" id="PTHR43146:SF1">
    <property type="entry name" value="CANCER-RELATED NUCLEOSIDE-TRIPHOSPHATASE"/>
    <property type="match status" value="1"/>
</dbReference>
<keyword evidence="3" id="KW-0067">ATP-binding</keyword>
<dbReference type="Gene3D" id="3.40.50.300">
    <property type="entry name" value="P-loop containing nucleotide triphosphate hydrolases"/>
    <property type="match status" value="1"/>
</dbReference>
<organism evidence="5">
    <name type="scientific">Anopheles sinensis</name>
    <name type="common">Mosquito</name>
    <dbReference type="NCBI Taxonomy" id="74873"/>
    <lineage>
        <taxon>Eukaryota</taxon>
        <taxon>Metazoa</taxon>
        <taxon>Ecdysozoa</taxon>
        <taxon>Arthropoda</taxon>
        <taxon>Hexapoda</taxon>
        <taxon>Insecta</taxon>
        <taxon>Pterygota</taxon>
        <taxon>Neoptera</taxon>
        <taxon>Endopterygota</taxon>
        <taxon>Diptera</taxon>
        <taxon>Nematocera</taxon>
        <taxon>Culicoidea</taxon>
        <taxon>Culicidae</taxon>
        <taxon>Anophelinae</taxon>
        <taxon>Anopheles</taxon>
    </lineage>
</organism>
<keyword evidence="2" id="KW-0378">Hydrolase</keyword>
<evidence type="ECO:0000256" key="1">
    <source>
        <dbReference type="ARBA" id="ARBA00022741"/>
    </source>
</evidence>
<dbReference type="SUPFAM" id="SSF52540">
    <property type="entry name" value="P-loop containing nucleoside triphosphate hydrolases"/>
    <property type="match status" value="1"/>
</dbReference>
<keyword evidence="7" id="KW-1185">Reference proteome</keyword>
<dbReference type="AlphaFoldDB" id="A0A084W2K9"/>
<sequence>MAVILVTGMPGVGKTTILRRIGDELGRRNVPVAGFYTEEVRDSASGERTGFDVVTFSGQRAPLAKIQTGPARPQGPTVGRYSVFLKEFESLAIAALDQRHQSDGGILLLDEIGKMELKSRAFQERMQAIVSEVTARKLQFVATIPLKATGIDVIERLKLIPGCLLFHVKPSNRDGMYEQIKDACLSILSK</sequence>
<dbReference type="STRING" id="74873.A0A084W2K9"/>
<dbReference type="GO" id="GO:0017111">
    <property type="term" value="F:ribonucleoside triphosphate phosphatase activity"/>
    <property type="evidence" value="ECO:0007669"/>
    <property type="project" value="InterPro"/>
</dbReference>
<protein>
    <submittedName>
        <fullName evidence="5">AGAP005921-PA-like protein</fullName>
    </submittedName>
</protein>
<dbReference type="InterPro" id="IPR003593">
    <property type="entry name" value="AAA+_ATPase"/>
</dbReference>